<dbReference type="PANTHER" id="PTHR36015:SF6">
    <property type="entry name" value="HOLLIDAY JUNCTION RESOLVASE MOC1, CHLOROPLASTIC-RELATED"/>
    <property type="match status" value="1"/>
</dbReference>
<dbReference type="InterPro" id="IPR012337">
    <property type="entry name" value="RNaseH-like_sf"/>
</dbReference>
<dbReference type="GO" id="GO:0003676">
    <property type="term" value="F:nucleic acid binding"/>
    <property type="evidence" value="ECO:0007669"/>
    <property type="project" value="InterPro"/>
</dbReference>
<dbReference type="PANTHER" id="PTHR36015">
    <property type="entry name" value="HOLLIDAY JUNCTION RESOLVASE MOC1, CHLOROPLASTIC-RELATED"/>
    <property type="match status" value="1"/>
</dbReference>
<sequence length="169" mass="18512">MTDYFDMSQEMGPCILGIDPGLSGALGFYFPAVQRVALEDLPVADGAINAPALANRIRAFKPAMVVLELVHSMPKQGVASTFKFGMSFGEVRGVIGALGIPLYLVTPQKWKKHYRLSSDKEESRAMAIRLFPNNADRLQRKKDDGRAEAALLAKYGAESLFDWKAYAAA</sequence>
<dbReference type="SUPFAM" id="SSF53098">
    <property type="entry name" value="Ribonuclease H-like"/>
    <property type="match status" value="1"/>
</dbReference>
<organism evidence="1 2">
    <name type="scientific">Candidatus Afipia apatlaquensis</name>
    <dbReference type="NCBI Taxonomy" id="2712852"/>
    <lineage>
        <taxon>Bacteria</taxon>
        <taxon>Pseudomonadati</taxon>
        <taxon>Pseudomonadota</taxon>
        <taxon>Alphaproteobacteria</taxon>
        <taxon>Hyphomicrobiales</taxon>
        <taxon>Nitrobacteraceae</taxon>
        <taxon>Afipia</taxon>
    </lineage>
</organism>
<dbReference type="InterPro" id="IPR036397">
    <property type="entry name" value="RNaseH_sf"/>
</dbReference>
<dbReference type="Proteomes" id="UP000480266">
    <property type="component" value="Unassembled WGS sequence"/>
</dbReference>
<dbReference type="InterPro" id="IPR045290">
    <property type="entry name" value="MOC1-like"/>
</dbReference>
<accession>A0A7C9RIP1</accession>
<evidence type="ECO:0000313" key="2">
    <source>
        <dbReference type="Proteomes" id="UP000480266"/>
    </source>
</evidence>
<dbReference type="Gene3D" id="3.30.420.10">
    <property type="entry name" value="Ribonuclease H-like superfamily/Ribonuclease H"/>
    <property type="match status" value="1"/>
</dbReference>
<gene>
    <name evidence="1" type="ORF">G4V63_25630</name>
</gene>
<dbReference type="GO" id="GO:0008821">
    <property type="term" value="F:crossover junction DNA endonuclease activity"/>
    <property type="evidence" value="ECO:0007669"/>
    <property type="project" value="InterPro"/>
</dbReference>
<proteinExistence type="predicted"/>
<name>A0A7C9RIP1_9BRAD</name>
<dbReference type="AlphaFoldDB" id="A0A7C9RIP1"/>
<dbReference type="EMBL" id="JAAMRR010001300">
    <property type="protein sequence ID" value="NGX98465.1"/>
    <property type="molecule type" value="Genomic_DNA"/>
</dbReference>
<keyword evidence="2" id="KW-1185">Reference proteome</keyword>
<comment type="caution">
    <text evidence="1">The sequence shown here is derived from an EMBL/GenBank/DDBJ whole genome shotgun (WGS) entry which is preliminary data.</text>
</comment>
<evidence type="ECO:0000313" key="1">
    <source>
        <dbReference type="EMBL" id="NGX98465.1"/>
    </source>
</evidence>
<reference evidence="1" key="1">
    <citation type="submission" date="2020-02" db="EMBL/GenBank/DDBJ databases">
        <title>Draft genome sequence of Candidatus Afipia apatlaquensis IBT-C3, a potential strain for decolorization of textile dyes.</title>
        <authorList>
            <person name="Sanchez-Reyes A."/>
            <person name="Breton-Deval L."/>
            <person name="Mangelson H."/>
            <person name="Sanchez-Flores A."/>
        </authorList>
    </citation>
    <scope>NUCLEOTIDE SEQUENCE [LARGE SCALE GENOMIC DNA]</scope>
    <source>
        <strain evidence="1">IBT-C3</strain>
    </source>
</reference>
<protein>
    <submittedName>
        <fullName evidence="1">Crossover junction endodeoxyribonuclease RuvC</fullName>
    </submittedName>
</protein>
<dbReference type="CDD" id="cd22992">
    <property type="entry name" value="MOC1"/>
    <property type="match status" value="1"/>
</dbReference>